<dbReference type="Proteomes" id="UP000232412">
    <property type="component" value="Unassembled WGS sequence"/>
</dbReference>
<dbReference type="InterPro" id="IPR046666">
    <property type="entry name" value="DUF6775"/>
</dbReference>
<dbReference type="AlphaFoldDB" id="A0A2H1EIB3"/>
<protein>
    <submittedName>
        <fullName evidence="1">Uncharacterized protein</fullName>
    </submittedName>
</protein>
<name>A0A2H1EIB3_9ARCH</name>
<reference evidence="2" key="1">
    <citation type="submission" date="2016-12" db="EMBL/GenBank/DDBJ databases">
        <authorList>
            <person name="Herbold C."/>
        </authorList>
    </citation>
    <scope>NUCLEOTIDE SEQUENCE [LARGE SCALE GENOMIC DNA]</scope>
</reference>
<dbReference type="OrthoDB" id="303724at2157"/>
<evidence type="ECO:0000313" key="2">
    <source>
        <dbReference type="Proteomes" id="UP000232412"/>
    </source>
</evidence>
<dbReference type="Pfam" id="PF20565">
    <property type="entry name" value="DUF6775"/>
    <property type="match status" value="1"/>
</dbReference>
<accession>A0A2H1EIB3</accession>
<dbReference type="EMBL" id="FRFC01000005">
    <property type="protein sequence ID" value="SHO47397.1"/>
    <property type="molecule type" value="Genomic_DNA"/>
</dbReference>
<keyword evidence="2" id="KW-1185">Reference proteome</keyword>
<proteinExistence type="predicted"/>
<dbReference type="RefSeq" id="WP_177346302.1">
    <property type="nucleotide sequence ID" value="NZ_FRFC01000005.1"/>
</dbReference>
<organism evidence="1 2">
    <name type="scientific">Nitrosotalea sinensis</name>
    <dbReference type="NCBI Taxonomy" id="1499975"/>
    <lineage>
        <taxon>Archaea</taxon>
        <taxon>Nitrososphaerota</taxon>
        <taxon>Nitrososphaeria</taxon>
        <taxon>Nitrosotaleales</taxon>
        <taxon>Nitrosotaleaceae</taxon>
        <taxon>Nitrosotalea</taxon>
    </lineage>
</organism>
<gene>
    <name evidence="1" type="ORF">NSIN_40081</name>
</gene>
<evidence type="ECO:0000313" key="1">
    <source>
        <dbReference type="EMBL" id="SHO47397.1"/>
    </source>
</evidence>
<sequence>MQKISKIFLYDEPSVPEIEIEQLAIFLRDILHIEIEIRKNFFKHFIQDKTVSYKLAASRIYNIHTPFEKHKPTEEEIQIEEFNIENKPSDNIILYDGFEIQNVLLDCIPDEELRSDIFHLIITTKLGCTYDYDDYRYHGRAVICSNPAIISTTGIIEAPAKPREYYLYMQQKFALGLNLDALKEQFRGRFLEYHDKRLGIIIRGYALQAIFYYITLDPFCHSKECILHNAHWQEDLIYTQTKSGKLCDQHKKILELIKNHE</sequence>